<sequence length="142" mass="16077">MKIRNSAKAIIIRDDKLLVAKMQDDSGIYYLLPGGGQEAGEKLQSCLIRECIEETGWLIEVKELLYVRECFADKDIHRVEFMFRGEAVRPVQATGMDANQLGTEWVELDEILDAPLYPRELRTIIASHRSGHAGPTYLGEIQ</sequence>
<keyword evidence="5" id="KW-1185">Reference proteome</keyword>
<evidence type="ECO:0000259" key="3">
    <source>
        <dbReference type="PROSITE" id="PS51462"/>
    </source>
</evidence>
<gene>
    <name evidence="4" type="ORF">PAESOLCIP111_00891</name>
</gene>
<reference evidence="4" key="1">
    <citation type="submission" date="2021-06" db="EMBL/GenBank/DDBJ databases">
        <authorList>
            <person name="Criscuolo A."/>
        </authorList>
    </citation>
    <scope>NUCLEOTIDE SEQUENCE</scope>
    <source>
        <strain evidence="4">CIP111600</strain>
    </source>
</reference>
<dbReference type="PROSITE" id="PS51462">
    <property type="entry name" value="NUDIX"/>
    <property type="match status" value="1"/>
</dbReference>
<comment type="caution">
    <text evidence="4">The sequence shown here is derived from an EMBL/GenBank/DDBJ whole genome shotgun (WGS) entry which is preliminary data.</text>
</comment>
<dbReference type="PANTHER" id="PTHR43046:SF14">
    <property type="entry name" value="MUTT_NUDIX FAMILY PROTEIN"/>
    <property type="match status" value="1"/>
</dbReference>
<proteinExistence type="predicted"/>
<accession>A0A916NH06</accession>
<comment type="cofactor">
    <cofactor evidence="1">
        <name>Mg(2+)</name>
        <dbReference type="ChEBI" id="CHEBI:18420"/>
    </cofactor>
</comment>
<dbReference type="Pfam" id="PF00293">
    <property type="entry name" value="NUDIX"/>
    <property type="match status" value="1"/>
</dbReference>
<dbReference type="InterPro" id="IPR000086">
    <property type="entry name" value="NUDIX_hydrolase_dom"/>
</dbReference>
<evidence type="ECO:0000313" key="4">
    <source>
        <dbReference type="EMBL" id="CAG7606198.1"/>
    </source>
</evidence>
<feature type="domain" description="Nudix hydrolase" evidence="3">
    <location>
        <begin position="1"/>
        <end position="128"/>
    </location>
</feature>
<dbReference type="EMBL" id="CAJVAS010000002">
    <property type="protein sequence ID" value="CAG7606198.1"/>
    <property type="molecule type" value="Genomic_DNA"/>
</dbReference>
<evidence type="ECO:0000256" key="1">
    <source>
        <dbReference type="ARBA" id="ARBA00001946"/>
    </source>
</evidence>
<dbReference type="CDD" id="cd18880">
    <property type="entry name" value="NUDIX_ADPRase"/>
    <property type="match status" value="1"/>
</dbReference>
<evidence type="ECO:0000256" key="2">
    <source>
        <dbReference type="ARBA" id="ARBA00022801"/>
    </source>
</evidence>
<organism evidence="4 5">
    <name type="scientific">Paenibacillus solanacearum</name>
    <dbReference type="NCBI Taxonomy" id="2048548"/>
    <lineage>
        <taxon>Bacteria</taxon>
        <taxon>Bacillati</taxon>
        <taxon>Bacillota</taxon>
        <taxon>Bacilli</taxon>
        <taxon>Bacillales</taxon>
        <taxon>Paenibacillaceae</taxon>
        <taxon>Paenibacillus</taxon>
    </lineage>
</organism>
<dbReference type="AlphaFoldDB" id="A0A916NH06"/>
<evidence type="ECO:0000313" key="5">
    <source>
        <dbReference type="Proteomes" id="UP000693672"/>
    </source>
</evidence>
<name>A0A916NH06_9BACL</name>
<dbReference type="GO" id="GO:0016787">
    <property type="term" value="F:hydrolase activity"/>
    <property type="evidence" value="ECO:0007669"/>
    <property type="project" value="UniProtKB-KW"/>
</dbReference>
<keyword evidence="2" id="KW-0378">Hydrolase</keyword>
<protein>
    <recommendedName>
        <fullName evidence="3">Nudix hydrolase domain-containing protein</fullName>
    </recommendedName>
</protein>
<dbReference type="RefSeq" id="WP_218090696.1">
    <property type="nucleotide sequence ID" value="NZ_CAJVAS010000002.1"/>
</dbReference>
<dbReference type="Proteomes" id="UP000693672">
    <property type="component" value="Unassembled WGS sequence"/>
</dbReference>
<dbReference type="PANTHER" id="PTHR43046">
    <property type="entry name" value="GDP-MANNOSE MANNOSYL HYDROLASE"/>
    <property type="match status" value="1"/>
</dbReference>